<sequence length="169" mass="19535">MFDPTVFDNLKVVLEGAVYELDLNQDVEIVDRCDLIDLAKMSRTYQISLAKSKVEGSIELATDVQSWSSEILENGQVFPCELYIQFYLKLMDTAHDCPGIRFKLNQIWRSYKPKIEQQISFIYGNNQPDVYNQINLYFQEAIDESFIADIPNIINRFLETLDALETFAG</sequence>
<proteinExistence type="predicted"/>
<evidence type="ECO:0000313" key="1">
    <source>
        <dbReference type="EMBL" id="MFC4618351.1"/>
    </source>
</evidence>
<dbReference type="RefSeq" id="WP_376845346.1">
    <property type="nucleotide sequence ID" value="NZ_JBHSFW010000001.1"/>
</dbReference>
<comment type="caution">
    <text evidence="1">The sequence shown here is derived from an EMBL/GenBank/DDBJ whole genome shotgun (WGS) entry which is preliminary data.</text>
</comment>
<protein>
    <submittedName>
        <fullName evidence="1">Uncharacterized protein</fullName>
    </submittedName>
</protein>
<dbReference type="Proteomes" id="UP001596022">
    <property type="component" value="Unassembled WGS sequence"/>
</dbReference>
<organism evidence="1 2">
    <name type="scientific">Camelliibacillus cellulosilyticus</name>
    <dbReference type="NCBI Taxonomy" id="2174486"/>
    <lineage>
        <taxon>Bacteria</taxon>
        <taxon>Bacillati</taxon>
        <taxon>Bacillota</taxon>
        <taxon>Bacilli</taxon>
        <taxon>Bacillales</taxon>
        <taxon>Sporolactobacillaceae</taxon>
        <taxon>Camelliibacillus</taxon>
    </lineage>
</organism>
<reference evidence="2" key="1">
    <citation type="journal article" date="2019" name="Int. J. Syst. Evol. Microbiol.">
        <title>The Global Catalogue of Microorganisms (GCM) 10K type strain sequencing project: providing services to taxonomists for standard genome sequencing and annotation.</title>
        <authorList>
            <consortium name="The Broad Institute Genomics Platform"/>
            <consortium name="The Broad Institute Genome Sequencing Center for Infectious Disease"/>
            <person name="Wu L."/>
            <person name="Ma J."/>
        </authorList>
    </citation>
    <scope>NUCLEOTIDE SEQUENCE [LARGE SCALE GENOMIC DNA]</scope>
    <source>
        <strain evidence="2">CGMCC 1.16306</strain>
    </source>
</reference>
<name>A0ABV9GM27_9BACL</name>
<keyword evidence="2" id="KW-1185">Reference proteome</keyword>
<dbReference type="EMBL" id="JBHSFW010000001">
    <property type="protein sequence ID" value="MFC4618351.1"/>
    <property type="molecule type" value="Genomic_DNA"/>
</dbReference>
<evidence type="ECO:0000313" key="2">
    <source>
        <dbReference type="Proteomes" id="UP001596022"/>
    </source>
</evidence>
<gene>
    <name evidence="1" type="ORF">ACFO4N_06350</name>
</gene>
<accession>A0ABV9GM27</accession>